<accession>A0ABD1UCF0</accession>
<dbReference type="AlphaFoldDB" id="A0ABD1UCF0"/>
<comment type="caution">
    <text evidence="1">The sequence shown here is derived from an EMBL/GenBank/DDBJ whole genome shotgun (WGS) entry which is preliminary data.</text>
</comment>
<proteinExistence type="predicted"/>
<name>A0ABD1UCF0_9LAMI</name>
<dbReference type="Proteomes" id="UP001604277">
    <property type="component" value="Unassembled WGS sequence"/>
</dbReference>
<dbReference type="EMBL" id="JBFOLJ010000007">
    <property type="protein sequence ID" value="KAL2522705.1"/>
    <property type="molecule type" value="Genomic_DNA"/>
</dbReference>
<sequence>MKEKKGNELTEILMWHKTTRLVAESEGESLLQFCQSSLIGPRFLASIFDTEASVGLIRGVDHPCHEIFPLKDGNGSVLSCSTVERVTPHVIPKYRGDFLNLYQG</sequence>
<organism evidence="1 2">
    <name type="scientific">Forsythia ovata</name>
    <dbReference type="NCBI Taxonomy" id="205694"/>
    <lineage>
        <taxon>Eukaryota</taxon>
        <taxon>Viridiplantae</taxon>
        <taxon>Streptophyta</taxon>
        <taxon>Embryophyta</taxon>
        <taxon>Tracheophyta</taxon>
        <taxon>Spermatophyta</taxon>
        <taxon>Magnoliopsida</taxon>
        <taxon>eudicotyledons</taxon>
        <taxon>Gunneridae</taxon>
        <taxon>Pentapetalae</taxon>
        <taxon>asterids</taxon>
        <taxon>lamiids</taxon>
        <taxon>Lamiales</taxon>
        <taxon>Oleaceae</taxon>
        <taxon>Forsythieae</taxon>
        <taxon>Forsythia</taxon>
    </lineage>
</organism>
<protein>
    <submittedName>
        <fullName evidence="1">Uncharacterized protein</fullName>
    </submittedName>
</protein>
<keyword evidence="2" id="KW-1185">Reference proteome</keyword>
<reference evidence="2" key="1">
    <citation type="submission" date="2024-07" db="EMBL/GenBank/DDBJ databases">
        <title>Two chromosome-level genome assemblies of Korean endemic species Abeliophyllum distichum and Forsythia ovata (Oleaceae).</title>
        <authorList>
            <person name="Jang H."/>
        </authorList>
    </citation>
    <scope>NUCLEOTIDE SEQUENCE [LARGE SCALE GENOMIC DNA]</scope>
</reference>
<gene>
    <name evidence="1" type="ORF">Fot_26628</name>
</gene>
<evidence type="ECO:0000313" key="1">
    <source>
        <dbReference type="EMBL" id="KAL2522705.1"/>
    </source>
</evidence>
<evidence type="ECO:0000313" key="2">
    <source>
        <dbReference type="Proteomes" id="UP001604277"/>
    </source>
</evidence>